<dbReference type="AlphaFoldDB" id="A0A7M2YX43"/>
<dbReference type="InterPro" id="IPR051011">
    <property type="entry name" value="Metal_resp_trans_reg"/>
</dbReference>
<dbReference type="PANTHER" id="PTHR43132:SF9">
    <property type="entry name" value="ARSR FAMILY TRANSCRIPTIONAL REGULATORY PROTEIN"/>
    <property type="match status" value="1"/>
</dbReference>
<evidence type="ECO:0000313" key="6">
    <source>
        <dbReference type="Proteomes" id="UP000254134"/>
    </source>
</evidence>
<dbReference type="RefSeq" id="WP_220150563.1">
    <property type="nucleotide sequence ID" value="NZ_QQZY01000004.1"/>
</dbReference>
<dbReference type="NCBIfam" id="NF033788">
    <property type="entry name" value="HTH_metalloreg"/>
    <property type="match status" value="1"/>
</dbReference>
<dbReference type="GO" id="GO:0003677">
    <property type="term" value="F:DNA binding"/>
    <property type="evidence" value="ECO:0007669"/>
    <property type="project" value="UniProtKB-KW"/>
</dbReference>
<evidence type="ECO:0000256" key="3">
    <source>
        <dbReference type="ARBA" id="ARBA00023163"/>
    </source>
</evidence>
<reference evidence="5 6" key="1">
    <citation type="submission" date="2018-07" db="EMBL/GenBank/DDBJ databases">
        <title>High-quality-draft genome sequence of Gaiella occulta.</title>
        <authorList>
            <person name="Severino R."/>
            <person name="Froufe H.J.C."/>
            <person name="Rainey F.A."/>
            <person name="Barroso C."/>
            <person name="Albuquerque L."/>
            <person name="Lobo-Da-Cunha A."/>
            <person name="Da Costa M.S."/>
            <person name="Egas C."/>
        </authorList>
    </citation>
    <scope>NUCLEOTIDE SEQUENCE [LARGE SCALE GENOMIC DNA]</scope>
    <source>
        <strain evidence="5 6">F2-233</strain>
    </source>
</reference>
<dbReference type="InterPro" id="IPR036390">
    <property type="entry name" value="WH_DNA-bd_sf"/>
</dbReference>
<evidence type="ECO:0000256" key="1">
    <source>
        <dbReference type="ARBA" id="ARBA00023015"/>
    </source>
</evidence>
<proteinExistence type="predicted"/>
<gene>
    <name evidence="5" type="ORF">Gocc_2030</name>
</gene>
<dbReference type="PRINTS" id="PR00778">
    <property type="entry name" value="HTHARSR"/>
</dbReference>
<reference evidence="6" key="2">
    <citation type="journal article" date="2019" name="MicrobiologyOpen">
        <title>High-quality draft genome sequence of Gaiella occulta isolated from a 150 meter deep mineral water borehole and comparison with the genome sequences of other deep-branching lineages of the phylum Actinobacteria.</title>
        <authorList>
            <person name="Severino R."/>
            <person name="Froufe H.J.C."/>
            <person name="Barroso C."/>
            <person name="Albuquerque L."/>
            <person name="Lobo-da-Cunha A."/>
            <person name="da Costa M.S."/>
            <person name="Egas C."/>
        </authorList>
    </citation>
    <scope>NUCLEOTIDE SEQUENCE [LARGE SCALE GENOMIC DNA]</scope>
    <source>
        <strain evidence="6">F2-233</strain>
    </source>
</reference>
<evidence type="ECO:0000313" key="5">
    <source>
        <dbReference type="EMBL" id="RDI74454.1"/>
    </source>
</evidence>
<evidence type="ECO:0000256" key="2">
    <source>
        <dbReference type="ARBA" id="ARBA00023125"/>
    </source>
</evidence>
<dbReference type="Gene3D" id="1.10.10.10">
    <property type="entry name" value="Winged helix-like DNA-binding domain superfamily/Winged helix DNA-binding domain"/>
    <property type="match status" value="1"/>
</dbReference>
<keyword evidence="3" id="KW-0804">Transcription</keyword>
<keyword evidence="2" id="KW-0238">DNA-binding</keyword>
<sequence length="118" mass="12827">MSASATTLPHPLPDALVELIARRFRVIGEPMRIRLLDSLRVGEATVQELTEAVGASQQNVSKHLHVLHEAGIVARRKSGNQVFYRVVDAGVFELCETVCGSVQRQVAELNAILEGAGR</sequence>
<dbReference type="GO" id="GO:0003700">
    <property type="term" value="F:DNA-binding transcription factor activity"/>
    <property type="evidence" value="ECO:0007669"/>
    <property type="project" value="InterPro"/>
</dbReference>
<evidence type="ECO:0000259" key="4">
    <source>
        <dbReference type="PROSITE" id="PS50987"/>
    </source>
</evidence>
<name>A0A7M2YX43_9ACTN</name>
<dbReference type="InterPro" id="IPR011991">
    <property type="entry name" value="ArsR-like_HTH"/>
</dbReference>
<dbReference type="InterPro" id="IPR036388">
    <property type="entry name" value="WH-like_DNA-bd_sf"/>
</dbReference>
<dbReference type="SUPFAM" id="SSF46785">
    <property type="entry name" value="Winged helix' DNA-binding domain"/>
    <property type="match status" value="1"/>
</dbReference>
<accession>A0A7M2YX43</accession>
<organism evidence="5 6">
    <name type="scientific">Gaiella occulta</name>
    <dbReference type="NCBI Taxonomy" id="1002870"/>
    <lineage>
        <taxon>Bacteria</taxon>
        <taxon>Bacillati</taxon>
        <taxon>Actinomycetota</taxon>
        <taxon>Thermoleophilia</taxon>
        <taxon>Gaiellales</taxon>
        <taxon>Gaiellaceae</taxon>
        <taxon>Gaiella</taxon>
    </lineage>
</organism>
<keyword evidence="1" id="KW-0805">Transcription regulation</keyword>
<dbReference type="EMBL" id="QQZY01000004">
    <property type="protein sequence ID" value="RDI74454.1"/>
    <property type="molecule type" value="Genomic_DNA"/>
</dbReference>
<dbReference type="InterPro" id="IPR001845">
    <property type="entry name" value="HTH_ArsR_DNA-bd_dom"/>
</dbReference>
<dbReference type="PANTHER" id="PTHR43132">
    <property type="entry name" value="ARSENICAL RESISTANCE OPERON REPRESSOR ARSR-RELATED"/>
    <property type="match status" value="1"/>
</dbReference>
<feature type="domain" description="HTH arsR-type" evidence="4">
    <location>
        <begin position="12"/>
        <end position="106"/>
    </location>
</feature>
<dbReference type="CDD" id="cd00090">
    <property type="entry name" value="HTH_ARSR"/>
    <property type="match status" value="1"/>
</dbReference>
<dbReference type="PROSITE" id="PS50987">
    <property type="entry name" value="HTH_ARSR_2"/>
    <property type="match status" value="1"/>
</dbReference>
<dbReference type="Pfam" id="PF01022">
    <property type="entry name" value="HTH_5"/>
    <property type="match status" value="1"/>
</dbReference>
<dbReference type="Proteomes" id="UP000254134">
    <property type="component" value="Unassembled WGS sequence"/>
</dbReference>
<dbReference type="SMART" id="SM00418">
    <property type="entry name" value="HTH_ARSR"/>
    <property type="match status" value="1"/>
</dbReference>
<comment type="caution">
    <text evidence="5">The sequence shown here is derived from an EMBL/GenBank/DDBJ whole genome shotgun (WGS) entry which is preliminary data.</text>
</comment>
<protein>
    <submittedName>
        <fullName evidence="5">Putative transcriptional regulator</fullName>
    </submittedName>
</protein>
<keyword evidence="6" id="KW-1185">Reference proteome</keyword>